<evidence type="ECO:0000256" key="4">
    <source>
        <dbReference type="PROSITE-ProRule" id="PRU00600"/>
    </source>
</evidence>
<dbReference type="GO" id="GO:0031431">
    <property type="term" value="C:Dbf4-dependent protein kinase complex"/>
    <property type="evidence" value="ECO:0007669"/>
    <property type="project" value="TreeGrafter"/>
</dbReference>
<feature type="region of interest" description="Disordered" evidence="5">
    <location>
        <begin position="1"/>
        <end position="99"/>
    </location>
</feature>
<evidence type="ECO:0000313" key="7">
    <source>
        <dbReference type="EMBL" id="KAF8706006.1"/>
    </source>
</evidence>
<sequence length="588" mass="65155">MSVATPRMPLSSRAASARWTTGSAAPRATDMLPASTITAVATAPPRVPNHKRARSPDPDREEDDAHKRSRGSAAAPGDDKTADPRTRERLERQQQREHYRNSYLKAFPGFVFYFDDVDQATKHRQSQICKALGARIEPFFSRNATHVITSCPRPRIDALMAEAASNKENNPKKNKDVSRSPAKTSVPSTSRPKPSDAPETSALLAKAIAYGIKIWETTKLTNILESITHQSRASRSATPSAQPTLEHLLATERIHGTHERDPTARRPDYTYFPRNSYVLLVEDLTGVHATVATRDFGPKPVGGAKPGWPVCYAHPDARGPFEPPKPDRKERGRERERDPTVVSRLRRTASMSQLRGKRLVAMGDELEQEQEVEEDPDADQPGYIAASGNSVAITSNVASTTSTAVTGPTLPRVRSTLRFQALAKGASVGAGTNAMPPPRTIRKAKSTNTLAVRLPPREERKKPGYCENCRARFEDFDQHINGTKHRRFATKDSNFRELDQLLDRIQRRPIEQAEQYDEDDDSYHYGGLEDDVGDSSEDYGELLAPSLGEFQDFMDRRVMTNGKAGLDSDVIVVEPGDTQEEEDQDAGI</sequence>
<dbReference type="GO" id="GO:0043539">
    <property type="term" value="F:protein serine/threonine kinase activator activity"/>
    <property type="evidence" value="ECO:0007669"/>
    <property type="project" value="TreeGrafter"/>
</dbReference>
<evidence type="ECO:0000256" key="1">
    <source>
        <dbReference type="ARBA" id="ARBA00022723"/>
    </source>
</evidence>
<evidence type="ECO:0000256" key="2">
    <source>
        <dbReference type="ARBA" id="ARBA00022771"/>
    </source>
</evidence>
<dbReference type="Pfam" id="PF07535">
    <property type="entry name" value="zf-DBF"/>
    <property type="match status" value="1"/>
</dbReference>
<feature type="compositionally biased region" description="Basic and acidic residues" evidence="5">
    <location>
        <begin position="315"/>
        <end position="339"/>
    </location>
</feature>
<dbReference type="InterPro" id="IPR038545">
    <property type="entry name" value="Znf_DBF_sf"/>
</dbReference>
<dbReference type="CDD" id="cd00027">
    <property type="entry name" value="BRCT"/>
    <property type="match status" value="1"/>
</dbReference>
<comment type="caution">
    <text evidence="7">The sequence shown here is derived from an EMBL/GenBank/DDBJ whole genome shotgun (WGS) entry which is preliminary data.</text>
</comment>
<dbReference type="GO" id="GO:0008270">
    <property type="term" value="F:zinc ion binding"/>
    <property type="evidence" value="ECO:0007669"/>
    <property type="project" value="UniProtKB-KW"/>
</dbReference>
<feature type="compositionally biased region" description="Acidic residues" evidence="5">
    <location>
        <begin position="528"/>
        <end position="540"/>
    </location>
</feature>
<dbReference type="SMART" id="SM00586">
    <property type="entry name" value="ZnF_DBF"/>
    <property type="match status" value="1"/>
</dbReference>
<reference evidence="7" key="1">
    <citation type="submission" date="2020-09" db="EMBL/GenBank/DDBJ databases">
        <title>Comparative genome analyses of four rice-infecting Rhizoctonia solani isolates reveal extensive enrichment of homogalacturonan modification genes.</title>
        <authorList>
            <person name="Lee D.-Y."/>
            <person name="Jeon J."/>
            <person name="Kim K.-T."/>
            <person name="Cheong K."/>
            <person name="Song H."/>
            <person name="Choi G."/>
            <person name="Ko J."/>
            <person name="Opiyo S.O."/>
            <person name="Zuo S."/>
            <person name="Madhav S."/>
            <person name="Lee Y.-H."/>
            <person name="Wang G.-L."/>
        </authorList>
    </citation>
    <scope>NUCLEOTIDE SEQUENCE</scope>
    <source>
        <strain evidence="7">AG1-IA WGL</strain>
    </source>
</reference>
<feature type="non-terminal residue" evidence="7">
    <location>
        <position position="1"/>
    </location>
</feature>
<feature type="compositionally biased region" description="Basic and acidic residues" evidence="5">
    <location>
        <begin position="77"/>
        <end position="99"/>
    </location>
</feature>
<dbReference type="GO" id="GO:0010571">
    <property type="term" value="P:positive regulation of nuclear cell cycle DNA replication"/>
    <property type="evidence" value="ECO:0007669"/>
    <property type="project" value="TreeGrafter"/>
</dbReference>
<feature type="region of interest" description="Disordered" evidence="5">
    <location>
        <begin position="510"/>
        <end position="540"/>
    </location>
</feature>
<dbReference type="GO" id="GO:0003676">
    <property type="term" value="F:nucleic acid binding"/>
    <property type="evidence" value="ECO:0007669"/>
    <property type="project" value="InterPro"/>
</dbReference>
<keyword evidence="3" id="KW-0862">Zinc</keyword>
<feature type="domain" description="DBF4-type" evidence="6">
    <location>
        <begin position="459"/>
        <end position="508"/>
    </location>
</feature>
<feature type="compositionally biased region" description="Basic and acidic residues" evidence="5">
    <location>
        <begin position="54"/>
        <end position="66"/>
    </location>
</feature>
<dbReference type="GO" id="GO:1901987">
    <property type="term" value="P:regulation of cell cycle phase transition"/>
    <property type="evidence" value="ECO:0007669"/>
    <property type="project" value="TreeGrafter"/>
</dbReference>
<name>A0A8H7HRN2_9AGAM</name>
<accession>A0A8H7HRN2</accession>
<evidence type="ECO:0000313" key="8">
    <source>
        <dbReference type="Proteomes" id="UP000602905"/>
    </source>
</evidence>
<feature type="compositionally biased region" description="Polar residues" evidence="5">
    <location>
        <begin position="181"/>
        <end position="192"/>
    </location>
</feature>
<proteinExistence type="predicted"/>
<dbReference type="EMBL" id="JACYCD010000052">
    <property type="protein sequence ID" value="KAF8706006.1"/>
    <property type="molecule type" value="Genomic_DNA"/>
</dbReference>
<evidence type="ECO:0000256" key="3">
    <source>
        <dbReference type="ARBA" id="ARBA00022833"/>
    </source>
</evidence>
<keyword evidence="2 4" id="KW-0863">Zinc-finger</keyword>
<dbReference type="PROSITE" id="PS51265">
    <property type="entry name" value="ZF_DBF4"/>
    <property type="match status" value="1"/>
</dbReference>
<feature type="compositionally biased region" description="Basic and acidic residues" evidence="5">
    <location>
        <begin position="169"/>
        <end position="178"/>
    </location>
</feature>
<dbReference type="Pfam" id="PF22437">
    <property type="entry name" value="DBF4_BRCT"/>
    <property type="match status" value="1"/>
</dbReference>
<dbReference type="SUPFAM" id="SSF52113">
    <property type="entry name" value="BRCT domain"/>
    <property type="match status" value="1"/>
</dbReference>
<dbReference type="AlphaFoldDB" id="A0A8H7HRN2"/>
<evidence type="ECO:0000259" key="6">
    <source>
        <dbReference type="PROSITE" id="PS51265"/>
    </source>
</evidence>
<dbReference type="PANTHER" id="PTHR15375">
    <property type="entry name" value="ACTIVATOR OF S-PHASE KINASE-RELATED"/>
    <property type="match status" value="1"/>
</dbReference>
<dbReference type="FunFam" id="6.10.250.3410:FF:000001">
    <property type="entry name" value="Protein DBF4 homolog A"/>
    <property type="match status" value="1"/>
</dbReference>
<feature type="region of interest" description="Disordered" evidence="5">
    <location>
        <begin position="163"/>
        <end position="198"/>
    </location>
</feature>
<dbReference type="PANTHER" id="PTHR15375:SF26">
    <property type="entry name" value="PROTEIN CHIFFON"/>
    <property type="match status" value="1"/>
</dbReference>
<organism evidence="7 8">
    <name type="scientific">Rhizoctonia solani</name>
    <dbReference type="NCBI Taxonomy" id="456999"/>
    <lineage>
        <taxon>Eukaryota</taxon>
        <taxon>Fungi</taxon>
        <taxon>Dikarya</taxon>
        <taxon>Basidiomycota</taxon>
        <taxon>Agaricomycotina</taxon>
        <taxon>Agaricomycetes</taxon>
        <taxon>Cantharellales</taxon>
        <taxon>Ceratobasidiaceae</taxon>
        <taxon>Rhizoctonia</taxon>
    </lineage>
</organism>
<dbReference type="InterPro" id="IPR051590">
    <property type="entry name" value="Replication_Regulatory_Kinase"/>
</dbReference>
<gene>
    <name evidence="7" type="ORF">RHS03_05150</name>
</gene>
<dbReference type="InterPro" id="IPR055116">
    <property type="entry name" value="DBF4_BRCT"/>
</dbReference>
<dbReference type="Gene3D" id="6.10.250.3410">
    <property type="entry name" value="DBF zinc finger"/>
    <property type="match status" value="1"/>
</dbReference>
<dbReference type="InterPro" id="IPR036420">
    <property type="entry name" value="BRCT_dom_sf"/>
</dbReference>
<dbReference type="Gene3D" id="3.40.50.10190">
    <property type="entry name" value="BRCT domain"/>
    <property type="match status" value="1"/>
</dbReference>
<dbReference type="InterPro" id="IPR013939">
    <property type="entry name" value="Regulatory_Dfp1/Him1"/>
</dbReference>
<dbReference type="InterPro" id="IPR006572">
    <property type="entry name" value="Znf_DBF"/>
</dbReference>
<dbReference type="OrthoDB" id="21380at2759"/>
<dbReference type="Pfam" id="PF08630">
    <property type="entry name" value="Dfp1_Him1_M"/>
    <property type="match status" value="1"/>
</dbReference>
<feature type="region of interest" description="Disordered" evidence="5">
    <location>
        <begin position="315"/>
        <end position="342"/>
    </location>
</feature>
<evidence type="ECO:0000256" key="5">
    <source>
        <dbReference type="SAM" id="MobiDB-lite"/>
    </source>
</evidence>
<keyword evidence="1" id="KW-0479">Metal-binding</keyword>
<dbReference type="Proteomes" id="UP000602905">
    <property type="component" value="Unassembled WGS sequence"/>
</dbReference>
<protein>
    <submittedName>
        <fullName evidence="7">Zinc finger in DBF-like protein</fullName>
    </submittedName>
</protein>